<gene>
    <name evidence="1" type="ORF">CR492_03035</name>
</gene>
<evidence type="ECO:0000313" key="1">
    <source>
        <dbReference type="EMBL" id="PNG27879.1"/>
    </source>
</evidence>
<proteinExistence type="predicted"/>
<reference evidence="1 2" key="1">
    <citation type="submission" date="2017-10" db="EMBL/GenBank/DDBJ databases">
        <title>Genome announcement of Methylocella silvestris TVC from permafrost.</title>
        <authorList>
            <person name="Wang J."/>
            <person name="Geng K."/>
            <person name="Ul-Haque F."/>
            <person name="Crombie A.T."/>
            <person name="Street L.E."/>
            <person name="Wookey P.A."/>
            <person name="Murrell J.C."/>
            <person name="Pratscher J."/>
        </authorList>
    </citation>
    <scope>NUCLEOTIDE SEQUENCE [LARGE SCALE GENOMIC DNA]</scope>
    <source>
        <strain evidence="1 2">TVC</strain>
    </source>
</reference>
<sequence length="182" mass="20267">MATSAATAGAPVAQSIALSSMPMSDNAESAVLNDRFFKAAQEIPDLFRRLASPEAILAKGVSQKAKSGMYAFDENGRAVHVGRTRNLEARLRGHVAKSRHSASFAMKRTRKILGKVATYRPAGGAAALFRDDAFLTVFLEQIELIKRMEVRFIEVTDPMRQYFLELYAHLEYDLLLDEFDTH</sequence>
<comment type="caution">
    <text evidence="1">The sequence shown here is derived from an EMBL/GenBank/DDBJ whole genome shotgun (WGS) entry which is preliminary data.</text>
</comment>
<dbReference type="RefSeq" id="WP_102842187.1">
    <property type="nucleotide sequence ID" value="NZ_PDZR01000001.1"/>
</dbReference>
<dbReference type="EMBL" id="PDZR01000001">
    <property type="protein sequence ID" value="PNG27879.1"/>
    <property type="molecule type" value="Genomic_DNA"/>
</dbReference>
<dbReference type="OrthoDB" id="1354677at2"/>
<evidence type="ECO:0000313" key="2">
    <source>
        <dbReference type="Proteomes" id="UP000236286"/>
    </source>
</evidence>
<protein>
    <recommendedName>
        <fullName evidence="3">GIY-YIG domain-containing protein</fullName>
    </recommendedName>
</protein>
<dbReference type="AlphaFoldDB" id="A0A2J7TM75"/>
<name>A0A2J7TM75_METSI</name>
<evidence type="ECO:0008006" key="3">
    <source>
        <dbReference type="Google" id="ProtNLM"/>
    </source>
</evidence>
<accession>A0A2J7TM75</accession>
<dbReference type="Proteomes" id="UP000236286">
    <property type="component" value="Unassembled WGS sequence"/>
</dbReference>
<organism evidence="1 2">
    <name type="scientific">Methylocella silvestris</name>
    <dbReference type="NCBI Taxonomy" id="199596"/>
    <lineage>
        <taxon>Bacteria</taxon>
        <taxon>Pseudomonadati</taxon>
        <taxon>Pseudomonadota</taxon>
        <taxon>Alphaproteobacteria</taxon>
        <taxon>Hyphomicrobiales</taxon>
        <taxon>Beijerinckiaceae</taxon>
        <taxon>Methylocella</taxon>
    </lineage>
</organism>